<reference evidence="3" key="1">
    <citation type="journal article" date="2018" name="DNA Res.">
        <title>Multiple hybrid de novo genome assembly of finger millet, an orphan allotetraploid crop.</title>
        <authorList>
            <person name="Hatakeyama M."/>
            <person name="Aluri S."/>
            <person name="Balachadran M.T."/>
            <person name="Sivarajan S.R."/>
            <person name="Patrignani A."/>
            <person name="Gruter S."/>
            <person name="Poveda L."/>
            <person name="Shimizu-Inatsugi R."/>
            <person name="Baeten J."/>
            <person name="Francoijs K.J."/>
            <person name="Nataraja K.N."/>
            <person name="Reddy Y.A.N."/>
            <person name="Phadnis S."/>
            <person name="Ravikumar R.L."/>
            <person name="Schlapbach R."/>
            <person name="Sreeman S.M."/>
            <person name="Shimizu K.K."/>
        </authorList>
    </citation>
    <scope>NUCLEOTIDE SEQUENCE</scope>
</reference>
<dbReference type="Proteomes" id="UP001054889">
    <property type="component" value="Unassembled WGS sequence"/>
</dbReference>
<protein>
    <recommendedName>
        <fullName evidence="2">Disease resistance R13L4/SHOC-2-like LRR domain-containing protein</fullName>
    </recommendedName>
</protein>
<organism evidence="3 4">
    <name type="scientific">Eleusine coracana subsp. coracana</name>
    <dbReference type="NCBI Taxonomy" id="191504"/>
    <lineage>
        <taxon>Eukaryota</taxon>
        <taxon>Viridiplantae</taxon>
        <taxon>Streptophyta</taxon>
        <taxon>Embryophyta</taxon>
        <taxon>Tracheophyta</taxon>
        <taxon>Spermatophyta</taxon>
        <taxon>Magnoliopsida</taxon>
        <taxon>Liliopsida</taxon>
        <taxon>Poales</taxon>
        <taxon>Poaceae</taxon>
        <taxon>PACMAD clade</taxon>
        <taxon>Chloridoideae</taxon>
        <taxon>Cynodonteae</taxon>
        <taxon>Eleusininae</taxon>
        <taxon>Eleusine</taxon>
    </lineage>
</organism>
<proteinExistence type="predicted"/>
<dbReference type="AlphaFoldDB" id="A0AAV5D4T4"/>
<sequence>MLPSCINPSNLPNLTHLKLCLHDMDELSQRILGGLPELRHLELSFVFYEVLIITIYAGDDGCFQKLISLSLPDLIVNFVLNEDSNVASHSEGIDEALFGSEKGDQCIVRAPVFMPNLELLNFVVEPCFKGSCDRLGLKYLPSLQKRGRDMEHLDEAPAPLRRAALRPDSAATHCVCSGRAPPARAAFCFARLTDTWVP</sequence>
<dbReference type="Pfam" id="PF23598">
    <property type="entry name" value="LRR_14"/>
    <property type="match status" value="1"/>
</dbReference>
<evidence type="ECO:0000256" key="1">
    <source>
        <dbReference type="ARBA" id="ARBA00022737"/>
    </source>
</evidence>
<name>A0AAV5D4T4_ELECO</name>
<comment type="caution">
    <text evidence="3">The sequence shown here is derived from an EMBL/GenBank/DDBJ whole genome shotgun (WGS) entry which is preliminary data.</text>
</comment>
<evidence type="ECO:0000313" key="3">
    <source>
        <dbReference type="EMBL" id="GJN05167.1"/>
    </source>
</evidence>
<evidence type="ECO:0000259" key="2">
    <source>
        <dbReference type="Pfam" id="PF23598"/>
    </source>
</evidence>
<keyword evidence="4" id="KW-1185">Reference proteome</keyword>
<feature type="domain" description="Disease resistance R13L4/SHOC-2-like LRR" evidence="2">
    <location>
        <begin position="2"/>
        <end position="145"/>
    </location>
</feature>
<accession>A0AAV5D4T4</accession>
<reference evidence="3" key="2">
    <citation type="submission" date="2021-12" db="EMBL/GenBank/DDBJ databases">
        <title>Resequencing data analysis of finger millet.</title>
        <authorList>
            <person name="Hatakeyama M."/>
            <person name="Aluri S."/>
            <person name="Balachadran M.T."/>
            <person name="Sivarajan S.R."/>
            <person name="Poveda L."/>
            <person name="Shimizu-Inatsugi R."/>
            <person name="Schlapbach R."/>
            <person name="Sreeman S.M."/>
            <person name="Shimizu K.K."/>
        </authorList>
    </citation>
    <scope>NUCLEOTIDE SEQUENCE</scope>
</reference>
<dbReference type="EMBL" id="BQKI01000011">
    <property type="protein sequence ID" value="GJN05167.1"/>
    <property type="molecule type" value="Genomic_DNA"/>
</dbReference>
<dbReference type="InterPro" id="IPR055414">
    <property type="entry name" value="LRR_R13L4/SHOC2-like"/>
</dbReference>
<evidence type="ECO:0000313" key="4">
    <source>
        <dbReference type="Proteomes" id="UP001054889"/>
    </source>
</evidence>
<gene>
    <name evidence="3" type="primary">ga22775</name>
    <name evidence="3" type="ORF">PR202_ga22775</name>
</gene>
<keyword evidence="1" id="KW-0677">Repeat</keyword>